<dbReference type="InterPro" id="IPR050834">
    <property type="entry name" value="Glycosyltransf_2"/>
</dbReference>
<evidence type="ECO:0000313" key="2">
    <source>
        <dbReference type="EMBL" id="MBD3323307.1"/>
    </source>
</evidence>
<dbReference type="AlphaFoldDB" id="A0A9D5Q4L1"/>
<organism evidence="2 3">
    <name type="scientific">candidate division KSB3 bacterium</name>
    <dbReference type="NCBI Taxonomy" id="2044937"/>
    <lineage>
        <taxon>Bacteria</taxon>
        <taxon>candidate division KSB3</taxon>
    </lineage>
</organism>
<reference evidence="2" key="1">
    <citation type="submission" date="2019-11" db="EMBL/GenBank/DDBJ databases">
        <title>Microbial mats filling the niche in hypersaline microbial mats.</title>
        <authorList>
            <person name="Wong H.L."/>
            <person name="Macleod F.I."/>
            <person name="White R.A. III"/>
            <person name="Burns B.P."/>
        </authorList>
    </citation>
    <scope>NUCLEOTIDE SEQUENCE</scope>
    <source>
        <strain evidence="2">Rbin_158</strain>
    </source>
</reference>
<feature type="domain" description="Glycosyltransferase 2-like" evidence="1">
    <location>
        <begin position="5"/>
        <end position="162"/>
    </location>
</feature>
<name>A0A9D5Q4L1_9BACT</name>
<dbReference type="EMBL" id="WJJP01000054">
    <property type="protein sequence ID" value="MBD3323307.1"/>
    <property type="molecule type" value="Genomic_DNA"/>
</dbReference>
<dbReference type="Proteomes" id="UP000649604">
    <property type="component" value="Unassembled WGS sequence"/>
</dbReference>
<comment type="caution">
    <text evidence="2">The sequence shown here is derived from an EMBL/GenBank/DDBJ whole genome shotgun (WGS) entry which is preliminary data.</text>
</comment>
<protein>
    <submittedName>
        <fullName evidence="2">Glycosyltransferase</fullName>
    </submittedName>
</protein>
<dbReference type="InterPro" id="IPR001173">
    <property type="entry name" value="Glyco_trans_2-like"/>
</dbReference>
<evidence type="ECO:0000313" key="3">
    <source>
        <dbReference type="Proteomes" id="UP000649604"/>
    </source>
</evidence>
<sequence>MPRVSVIIPTYNRAAFLKTAIDSVLNQTYPDFELLVIDDGSTDHTPQVIDQYDSRLTYHVQSNHGVSHARNVGIRASSGEYIAFLDSDDAWLPHKLDQQIAVMTEHPDLQLCHTEEIWIRRGVRVNPKKKHQKPFGYIFPYCLPLCVVSPSAVMLRRTLFETVGDFDEMLPACEDYDLWLRISKDYPVHLLETPLLIKQGGHADQLSRLHWGIDRFRIRSLEKLLQAGNLTVEQRQQTLRELRRKCAIFANGCRKRRKIEQWKY</sequence>
<dbReference type="PANTHER" id="PTHR43685">
    <property type="entry name" value="GLYCOSYLTRANSFERASE"/>
    <property type="match status" value="1"/>
</dbReference>
<dbReference type="SUPFAM" id="SSF53448">
    <property type="entry name" value="Nucleotide-diphospho-sugar transferases"/>
    <property type="match status" value="1"/>
</dbReference>
<accession>A0A9D5Q4L1</accession>
<dbReference type="Pfam" id="PF00535">
    <property type="entry name" value="Glycos_transf_2"/>
    <property type="match status" value="1"/>
</dbReference>
<feature type="non-terminal residue" evidence="2">
    <location>
        <position position="264"/>
    </location>
</feature>
<evidence type="ECO:0000259" key="1">
    <source>
        <dbReference type="Pfam" id="PF00535"/>
    </source>
</evidence>
<gene>
    <name evidence="2" type="ORF">GF339_01915</name>
</gene>
<dbReference type="PANTHER" id="PTHR43685:SF2">
    <property type="entry name" value="GLYCOSYLTRANSFERASE 2-LIKE DOMAIN-CONTAINING PROTEIN"/>
    <property type="match status" value="1"/>
</dbReference>
<dbReference type="Gene3D" id="3.90.550.10">
    <property type="entry name" value="Spore Coat Polysaccharide Biosynthesis Protein SpsA, Chain A"/>
    <property type="match status" value="1"/>
</dbReference>
<proteinExistence type="predicted"/>
<dbReference type="InterPro" id="IPR029044">
    <property type="entry name" value="Nucleotide-diphossugar_trans"/>
</dbReference>